<dbReference type="InterPro" id="IPR027417">
    <property type="entry name" value="P-loop_NTPase"/>
</dbReference>
<feature type="transmembrane region" description="Helical" evidence="10">
    <location>
        <begin position="38"/>
        <end position="56"/>
    </location>
</feature>
<feature type="domain" description="ABC transporter" evidence="11">
    <location>
        <begin position="652"/>
        <end position="878"/>
    </location>
</feature>
<feature type="transmembrane region" description="Helical" evidence="10">
    <location>
        <begin position="973"/>
        <end position="999"/>
    </location>
</feature>
<evidence type="ECO:0000256" key="3">
    <source>
        <dbReference type="ARBA" id="ARBA00022475"/>
    </source>
</evidence>
<dbReference type="SMART" id="SM00382">
    <property type="entry name" value="AAA"/>
    <property type="match status" value="2"/>
</dbReference>
<feature type="transmembrane region" description="Helical" evidence="10">
    <location>
        <begin position="76"/>
        <end position="95"/>
    </location>
</feature>
<dbReference type="Gene3D" id="3.40.50.300">
    <property type="entry name" value="P-loop containing nucleotide triphosphate hydrolases"/>
    <property type="match status" value="2"/>
</dbReference>
<evidence type="ECO:0000256" key="10">
    <source>
        <dbReference type="SAM" id="Phobius"/>
    </source>
</evidence>
<dbReference type="InterPro" id="IPR056227">
    <property type="entry name" value="TMD0_ABC"/>
</dbReference>
<feature type="transmembrane region" description="Helical" evidence="10">
    <location>
        <begin position="323"/>
        <end position="343"/>
    </location>
</feature>
<proteinExistence type="predicted"/>
<dbReference type="Proteomes" id="UP000078544">
    <property type="component" value="Unassembled WGS sequence"/>
</dbReference>
<dbReference type="InterPro" id="IPR017871">
    <property type="entry name" value="ABC_transporter-like_CS"/>
</dbReference>
<feature type="transmembrane region" description="Helical" evidence="10">
    <location>
        <begin position="1045"/>
        <end position="1066"/>
    </location>
</feature>
<dbReference type="SUPFAM" id="SSF90123">
    <property type="entry name" value="ABC transporter transmembrane region"/>
    <property type="match status" value="2"/>
</dbReference>
<feature type="domain" description="ABC transmembrane type-1" evidence="12">
    <location>
        <begin position="290"/>
        <end position="568"/>
    </location>
</feature>
<dbReference type="OrthoDB" id="6500128at2759"/>
<dbReference type="FunFam" id="1.20.1560.10:FF:000066">
    <property type="entry name" value="ABC multidrug transporter (Eurofung)"/>
    <property type="match status" value="1"/>
</dbReference>
<evidence type="ECO:0000313" key="14">
    <source>
        <dbReference type="Proteomes" id="UP000078544"/>
    </source>
</evidence>
<dbReference type="InterPro" id="IPR003439">
    <property type="entry name" value="ABC_transporter-like_ATP-bd"/>
</dbReference>
<keyword evidence="2" id="KW-0813">Transport</keyword>
<dbReference type="EMBL" id="AZGY01000040">
    <property type="protein sequence ID" value="KZZ87236.1"/>
    <property type="molecule type" value="Genomic_DNA"/>
</dbReference>
<accession>A0A167V9K4</accession>
<dbReference type="InterPro" id="IPR044746">
    <property type="entry name" value="ABCC_6TM_D1"/>
</dbReference>
<dbReference type="Pfam" id="PF00005">
    <property type="entry name" value="ABC_tran"/>
    <property type="match status" value="2"/>
</dbReference>
<dbReference type="Gene3D" id="1.20.1560.10">
    <property type="entry name" value="ABC transporter type 1, transmembrane domain"/>
    <property type="match status" value="2"/>
</dbReference>
<dbReference type="FunFam" id="3.40.50.300:FF:000838">
    <property type="entry name" value="ABC multidrug transporter (Eurofung)"/>
    <property type="match status" value="1"/>
</dbReference>
<evidence type="ECO:0000256" key="4">
    <source>
        <dbReference type="ARBA" id="ARBA00022692"/>
    </source>
</evidence>
<dbReference type="FunFam" id="1.20.1560.10:FF:000055">
    <property type="entry name" value="ABC multidrug transporter (Eurofung)"/>
    <property type="match status" value="1"/>
</dbReference>
<feature type="transmembrane region" description="Helical" evidence="10">
    <location>
        <begin position="500"/>
        <end position="523"/>
    </location>
</feature>
<evidence type="ECO:0000256" key="9">
    <source>
        <dbReference type="ARBA" id="ARBA00023180"/>
    </source>
</evidence>
<feature type="transmembrane region" description="Helical" evidence="10">
    <location>
        <begin position="931"/>
        <end position="953"/>
    </location>
</feature>
<dbReference type="SUPFAM" id="SSF52540">
    <property type="entry name" value="P-loop containing nucleoside triphosphate hydrolases"/>
    <property type="match status" value="2"/>
</dbReference>
<dbReference type="STRING" id="1081109.A0A167V9K4"/>
<dbReference type="GO" id="GO:0140359">
    <property type="term" value="F:ABC-type transporter activity"/>
    <property type="evidence" value="ECO:0007669"/>
    <property type="project" value="InterPro"/>
</dbReference>
<dbReference type="PANTHER" id="PTHR24223">
    <property type="entry name" value="ATP-BINDING CASSETTE SUB-FAMILY C"/>
    <property type="match status" value="1"/>
</dbReference>
<sequence length="1505" mass="164695">MAGSGSACSLSVDQSFGPWAGPHCRGAFDFTLLFEESILSLSVSCLFLVLIPNRLFKLSSNNVEVTASPLRWAKALSSICFLGFSAALLALWTNAAGDNIIHTRSTIPSAALSFVASVGYCLLSWLEHQRSVRPSLILTLYLSSSILFDAARARTLWMLNDHHVSSVPTSILALFTSSIVLRAILLVSESIEKRGILLPPHKTASPEVISGPLNRGVFFWLSTLFLRGYTHILKLEDLYPLDPKMHSQDLYETLKAAWDKAPDKTAPNALFSTWLGAFSGPLMSPVIPKLFQIGFTYAQPFLITAAIDLAARPNGQPYNNTGYGLIGAYFIVYTGIAVAGGQYEWRIYRAAVLMRGSVVPLTYRKALRLDTTSSNVNPSAALTLVSTDIETMTNGIVQLHETWGSLIEIALSIYLIWRQLGAACAMPLALAIVIMIGSVFLAIPTGRHQASWIQASQDRVTATSKALGSIKWLRVSGLNDMAFTVIRNLRLHELEVSKRFRIFLSISLILAICTPVLGPVLTFSTFAGLAARSDGGFTIAQAFTSLSLIVLLNKPLSSILTALPLIAGGTTSFQRVQDYLNAKERADKRISPTRSSQNCPSAKVEAANIHSKSAQHLTSGAKSAASEEYELDEGHIAKADSDTSDDKVIAMVRGKFSWAENSDPVIDIDNDWKVERQTLTLVLGPVGCGKSTLLKALLGELSTFEGTIRTNCSGIAFCSQNPWLVNETVRQNIVGGSSFDEEWYRIVLKACALEADLQHWPQGDQTVVGSKGISVSGGQKQRISIARAIFARREFLVLDDVFSGLDSNTENLVFSNLFGEKGVMRNANTTVVLASSDVGRVPHADRVLFLNEMGQVGYFGTPTDLDPKVVGVSSWSDARTMLATRVRVAEDVTTVVNPPDIMATAKLQADAARQLGDSEVYKYYARSAGPVSLSIFVTSMLGFAFCDSFPNIWLKWWAESEATAPGQDLGKWIGVYVSLGVGAVITCLVGTWQLFIVALNRSGLYFHNILVETVSKAPMSFHTTVDDGVTVNRFSQDLQLIDMELPAAALGTTLALSFGLAQFVIICVSSRYMAVVLPFLFGAFYIIQRFYLRTSRQMRLLDIEMKAPLYSQLIETLTGLATMRAFRWEDGSAAKNVSILNDSQRPAYLLFCLQRWLTLAVDIVIMFLAMILIVLTTTLRQEIGAGDVGIALSNIIAFSATMKATITSWVNLEVSLGAIARIRSFSSDVQPEDHIDMYNAPSPESPKDWPSQGSIEMRDVTASYPSRGRVLHGINLSIKPGERVGICGRTGSGKSSLAMSLLRMIDQDGGSVLIDGVDLATLPREFVRTHLVAIPQEAYVFDGTVRLNVDPLDQAASDEDISRALKEVRLWDVIEARGGLDAVVDDEFSLSQGQSQLLVLARAMLRKGRVLILDEATSSLDQETSDIIDEVLRTWFKDWTILAIAHRLDSILDFDKVAVLDAGRLVEFDQPRRLLDSDGSVFKELFELSTKRGAHRCDMKEQCLL</sequence>
<evidence type="ECO:0000259" key="12">
    <source>
        <dbReference type="PROSITE" id="PS50929"/>
    </source>
</evidence>
<organism evidence="13 14">
    <name type="scientific">Moelleriella libera RCEF 2490</name>
    <dbReference type="NCBI Taxonomy" id="1081109"/>
    <lineage>
        <taxon>Eukaryota</taxon>
        <taxon>Fungi</taxon>
        <taxon>Dikarya</taxon>
        <taxon>Ascomycota</taxon>
        <taxon>Pezizomycotina</taxon>
        <taxon>Sordariomycetes</taxon>
        <taxon>Hypocreomycetidae</taxon>
        <taxon>Hypocreales</taxon>
        <taxon>Clavicipitaceae</taxon>
        <taxon>Moelleriella</taxon>
    </lineage>
</organism>
<keyword evidence="9" id="KW-0325">Glycoprotein</keyword>
<evidence type="ECO:0000256" key="8">
    <source>
        <dbReference type="ARBA" id="ARBA00023136"/>
    </source>
</evidence>
<dbReference type="GO" id="GO:0005524">
    <property type="term" value="F:ATP binding"/>
    <property type="evidence" value="ECO:0007669"/>
    <property type="project" value="UniProtKB-KW"/>
</dbReference>
<dbReference type="PROSITE" id="PS50893">
    <property type="entry name" value="ABC_TRANSPORTER_2"/>
    <property type="match status" value="2"/>
</dbReference>
<dbReference type="CDD" id="cd18580">
    <property type="entry name" value="ABC_6TM_ABCC_D2"/>
    <property type="match status" value="1"/>
</dbReference>
<feature type="transmembrane region" description="Helical" evidence="10">
    <location>
        <begin position="1156"/>
        <end position="1175"/>
    </location>
</feature>
<keyword evidence="7 10" id="KW-1133">Transmembrane helix</keyword>
<reference evidence="13 14" key="1">
    <citation type="journal article" date="2016" name="Genome Biol. Evol.">
        <title>Divergent and convergent evolution of fungal pathogenicity.</title>
        <authorList>
            <person name="Shang Y."/>
            <person name="Xiao G."/>
            <person name="Zheng P."/>
            <person name="Cen K."/>
            <person name="Zhan S."/>
            <person name="Wang C."/>
        </authorList>
    </citation>
    <scope>NUCLEOTIDE SEQUENCE [LARGE SCALE GENOMIC DNA]</scope>
    <source>
        <strain evidence="13 14">RCEF 2490</strain>
    </source>
</reference>
<dbReference type="CDD" id="cd03250">
    <property type="entry name" value="ABCC_MRP_domain1"/>
    <property type="match status" value="1"/>
</dbReference>
<keyword evidence="4 10" id="KW-0812">Transmembrane</keyword>
<dbReference type="InterPro" id="IPR003593">
    <property type="entry name" value="AAA+_ATPase"/>
</dbReference>
<protein>
    <submittedName>
        <fullName evidence="13">ABC transporter</fullName>
    </submittedName>
</protein>
<gene>
    <name evidence="13" type="ORF">AAL_08421</name>
</gene>
<dbReference type="InterPro" id="IPR011527">
    <property type="entry name" value="ABC1_TM_dom"/>
</dbReference>
<feature type="domain" description="ABC transporter" evidence="11">
    <location>
        <begin position="1255"/>
        <end position="1487"/>
    </location>
</feature>
<keyword evidence="8 10" id="KW-0472">Membrane</keyword>
<dbReference type="GO" id="GO:0016887">
    <property type="term" value="F:ATP hydrolysis activity"/>
    <property type="evidence" value="ECO:0007669"/>
    <property type="project" value="InterPro"/>
</dbReference>
<evidence type="ECO:0000256" key="2">
    <source>
        <dbReference type="ARBA" id="ARBA00022448"/>
    </source>
</evidence>
<keyword evidence="5" id="KW-0547">Nucleotide-binding</keyword>
<feature type="transmembrane region" description="Helical" evidence="10">
    <location>
        <begin position="420"/>
        <end position="443"/>
    </location>
</feature>
<dbReference type="PROSITE" id="PS50929">
    <property type="entry name" value="ABC_TM1F"/>
    <property type="match status" value="2"/>
</dbReference>
<dbReference type="InterPro" id="IPR050173">
    <property type="entry name" value="ABC_transporter_C-like"/>
</dbReference>
<dbReference type="GO" id="GO:0005886">
    <property type="term" value="C:plasma membrane"/>
    <property type="evidence" value="ECO:0007669"/>
    <property type="project" value="UniProtKB-SubCell"/>
</dbReference>
<evidence type="ECO:0000256" key="5">
    <source>
        <dbReference type="ARBA" id="ARBA00022741"/>
    </source>
</evidence>
<evidence type="ECO:0000259" key="11">
    <source>
        <dbReference type="PROSITE" id="PS50893"/>
    </source>
</evidence>
<evidence type="ECO:0000256" key="1">
    <source>
        <dbReference type="ARBA" id="ARBA00004651"/>
    </source>
</evidence>
<keyword evidence="14" id="KW-1185">Reference proteome</keyword>
<dbReference type="InterPro" id="IPR044726">
    <property type="entry name" value="ABCC_6TM_D2"/>
</dbReference>
<evidence type="ECO:0000313" key="13">
    <source>
        <dbReference type="EMBL" id="KZZ87236.1"/>
    </source>
</evidence>
<keyword evidence="6" id="KW-0067">ATP-binding</keyword>
<keyword evidence="3" id="KW-1003">Cell membrane</keyword>
<dbReference type="InterPro" id="IPR036640">
    <property type="entry name" value="ABC1_TM_sf"/>
</dbReference>
<dbReference type="CDD" id="cd18579">
    <property type="entry name" value="ABC_6TM_ABCC_D1"/>
    <property type="match status" value="1"/>
</dbReference>
<feature type="transmembrane region" description="Helical" evidence="10">
    <location>
        <begin position="107"/>
        <end position="126"/>
    </location>
</feature>
<name>A0A167V9K4_9HYPO</name>
<dbReference type="PROSITE" id="PS00211">
    <property type="entry name" value="ABC_TRANSPORTER_1"/>
    <property type="match status" value="2"/>
</dbReference>
<evidence type="ECO:0000256" key="7">
    <source>
        <dbReference type="ARBA" id="ARBA00022989"/>
    </source>
</evidence>
<dbReference type="PANTHER" id="PTHR24223:SF399">
    <property type="entry name" value="ABC TRANSPORTER ATNG"/>
    <property type="match status" value="1"/>
</dbReference>
<dbReference type="CDD" id="cd03244">
    <property type="entry name" value="ABCC_MRP_domain2"/>
    <property type="match status" value="1"/>
</dbReference>
<comment type="caution">
    <text evidence="13">The sequence shown here is derived from an EMBL/GenBank/DDBJ whole genome shotgun (WGS) entry which is preliminary data.</text>
</comment>
<dbReference type="Pfam" id="PF24357">
    <property type="entry name" value="TMD0_ABC"/>
    <property type="match status" value="1"/>
</dbReference>
<feature type="domain" description="ABC transmembrane type-1" evidence="12">
    <location>
        <begin position="939"/>
        <end position="1213"/>
    </location>
</feature>
<dbReference type="Pfam" id="PF00664">
    <property type="entry name" value="ABC_membrane"/>
    <property type="match status" value="2"/>
</dbReference>
<comment type="subcellular location">
    <subcellularLocation>
        <location evidence="1">Cell membrane</location>
        <topology evidence="1">Multi-pass membrane protein</topology>
    </subcellularLocation>
</comment>
<feature type="transmembrane region" description="Helical" evidence="10">
    <location>
        <begin position="1072"/>
        <end position="1092"/>
    </location>
</feature>
<evidence type="ECO:0000256" key="6">
    <source>
        <dbReference type="ARBA" id="ARBA00022840"/>
    </source>
</evidence>